<name>A0A7Z0EK06_9ACTN</name>
<organism evidence="2 3">
    <name type="scientific">Nocardiopsis aegyptia</name>
    <dbReference type="NCBI Taxonomy" id="220378"/>
    <lineage>
        <taxon>Bacteria</taxon>
        <taxon>Bacillati</taxon>
        <taxon>Actinomycetota</taxon>
        <taxon>Actinomycetes</taxon>
        <taxon>Streptosporangiales</taxon>
        <taxon>Nocardiopsidaceae</taxon>
        <taxon>Nocardiopsis</taxon>
    </lineage>
</organism>
<proteinExistence type="predicted"/>
<dbReference type="RefSeq" id="WP_179821676.1">
    <property type="nucleotide sequence ID" value="NZ_JACCFS010000001.1"/>
</dbReference>
<sequence>MTAHRGLRTAVAAAAAAGLLLSGCTPDGDGGADATLRILAGSEVADLEPLLEEVTERTGVSVEMEYVGTLDGMARVAAGQVNEFDAIWFGSNRYLGLLLEDGQRVLAEEHPVMLSPVVLGVAESTAEARGWTGDAEVTWADIAQAVSENEFRYGMTNPGASNSGFSALIGVASALADTGAALEVEDVEEVAPELEEFFAGHALTSGSSGWLSETYASRAAEGDAVPGLINYESVLLSLNESGDLPEPLHIVRPADGVVTSDYPLTLLADPSQETADAYDRLVADLTSEDTQRQITERTWRRPATPGVEPAGDVPDLVELPFPTHQDVVDELVGRYFAELRRPTRTVFVLDVSGSMEGERVESLRTSLSALTGVDDGSLAALSQSFHERDEVTLLPFSTRPAEPTTFRLGGAGSAARDDLAEHVGGLSAGGGTAGYDALADAYGLLDGTAGAEGFFSSVVLMTDGEVNEGMDFDAFAGFHGGLEEPAAGVPVFTVLFGESDVPEMTELAELTGGRVFDAREQTLDAVFREIRGYQ</sequence>
<dbReference type="CDD" id="cd00198">
    <property type="entry name" value="vWFA"/>
    <property type="match status" value="1"/>
</dbReference>
<dbReference type="SUPFAM" id="SSF53850">
    <property type="entry name" value="Periplasmic binding protein-like II"/>
    <property type="match status" value="1"/>
</dbReference>
<dbReference type="SUPFAM" id="SSF53300">
    <property type="entry name" value="vWA-like"/>
    <property type="match status" value="1"/>
</dbReference>
<evidence type="ECO:0000259" key="1">
    <source>
        <dbReference type="PROSITE" id="PS50234"/>
    </source>
</evidence>
<dbReference type="Proteomes" id="UP000572051">
    <property type="component" value="Unassembled WGS sequence"/>
</dbReference>
<dbReference type="PROSITE" id="PS50234">
    <property type="entry name" value="VWFA"/>
    <property type="match status" value="1"/>
</dbReference>
<evidence type="ECO:0000313" key="3">
    <source>
        <dbReference type="Proteomes" id="UP000572051"/>
    </source>
</evidence>
<keyword evidence="3" id="KW-1185">Reference proteome</keyword>
<dbReference type="SMART" id="SM00327">
    <property type="entry name" value="VWA"/>
    <property type="match status" value="1"/>
</dbReference>
<dbReference type="PANTHER" id="PTHR10579">
    <property type="entry name" value="CALCIUM-ACTIVATED CHLORIDE CHANNEL REGULATOR"/>
    <property type="match status" value="1"/>
</dbReference>
<feature type="domain" description="VWFA" evidence="1">
    <location>
        <begin position="344"/>
        <end position="534"/>
    </location>
</feature>
<comment type="caution">
    <text evidence="2">The sequence shown here is derived from an EMBL/GenBank/DDBJ whole genome shotgun (WGS) entry which is preliminary data.</text>
</comment>
<dbReference type="Pfam" id="PF00092">
    <property type="entry name" value="VWA"/>
    <property type="match status" value="1"/>
</dbReference>
<dbReference type="InterPro" id="IPR036465">
    <property type="entry name" value="vWFA_dom_sf"/>
</dbReference>
<evidence type="ECO:0000313" key="2">
    <source>
        <dbReference type="EMBL" id="NYJ33479.1"/>
    </source>
</evidence>
<accession>A0A7Z0EK06</accession>
<dbReference type="PROSITE" id="PS51257">
    <property type="entry name" value="PROKAR_LIPOPROTEIN"/>
    <property type="match status" value="1"/>
</dbReference>
<dbReference type="AlphaFoldDB" id="A0A7Z0EK06"/>
<dbReference type="Pfam" id="PF13531">
    <property type="entry name" value="SBP_bac_11"/>
    <property type="match status" value="1"/>
</dbReference>
<dbReference type="EMBL" id="JACCFS010000001">
    <property type="protein sequence ID" value="NYJ33479.1"/>
    <property type="molecule type" value="Genomic_DNA"/>
</dbReference>
<dbReference type="InterPro" id="IPR051266">
    <property type="entry name" value="CLCR"/>
</dbReference>
<reference evidence="2 3" key="1">
    <citation type="submission" date="2020-07" db="EMBL/GenBank/DDBJ databases">
        <title>Sequencing the genomes of 1000 actinobacteria strains.</title>
        <authorList>
            <person name="Klenk H.-P."/>
        </authorList>
    </citation>
    <scope>NUCLEOTIDE SEQUENCE [LARGE SCALE GENOMIC DNA]</scope>
    <source>
        <strain evidence="2 3">DSM 44442</strain>
    </source>
</reference>
<dbReference type="Gene3D" id="3.40.50.410">
    <property type="entry name" value="von Willebrand factor, type A domain"/>
    <property type="match status" value="1"/>
</dbReference>
<gene>
    <name evidence="2" type="ORF">HNR10_001360</name>
</gene>
<dbReference type="InterPro" id="IPR002035">
    <property type="entry name" value="VWF_A"/>
</dbReference>
<protein>
    <submittedName>
        <fullName evidence="2">Ca-activated chloride channel family protein</fullName>
    </submittedName>
</protein>
<dbReference type="PANTHER" id="PTHR10579:SF43">
    <property type="entry name" value="ZINC FINGER (C3HC4-TYPE RING FINGER) FAMILY PROTEIN"/>
    <property type="match status" value="1"/>
</dbReference>